<dbReference type="EMBL" id="BGZK01000093">
    <property type="protein sequence ID" value="GBP18089.1"/>
    <property type="molecule type" value="Genomic_DNA"/>
</dbReference>
<dbReference type="AlphaFoldDB" id="A0A4C1TVP8"/>
<sequence length="142" mass="15692">MRPRKGANLIKIFADCTRLQINYSKAVRNADDGIKSTCQDVETSKSLNKYLIDNKGLLVHSVHKICRRDGSSLGLVLAVLPKTEEAKLISKNLRHVCGLSGIRVEAPHKKGSLGQCHRCQLYGHAAMNCHTDPHCVKCLVPH</sequence>
<accession>A0A4C1TVP8</accession>
<evidence type="ECO:0000313" key="2">
    <source>
        <dbReference type="Proteomes" id="UP000299102"/>
    </source>
</evidence>
<protein>
    <recommendedName>
        <fullName evidence="3">Nucleic-acid-binding protein from transposon X-element</fullName>
    </recommendedName>
</protein>
<evidence type="ECO:0000313" key="1">
    <source>
        <dbReference type="EMBL" id="GBP18089.1"/>
    </source>
</evidence>
<keyword evidence="2" id="KW-1185">Reference proteome</keyword>
<proteinExistence type="predicted"/>
<evidence type="ECO:0008006" key="3">
    <source>
        <dbReference type="Google" id="ProtNLM"/>
    </source>
</evidence>
<dbReference type="Proteomes" id="UP000299102">
    <property type="component" value="Unassembled WGS sequence"/>
</dbReference>
<reference evidence="1 2" key="1">
    <citation type="journal article" date="2019" name="Commun. Biol.">
        <title>The bagworm genome reveals a unique fibroin gene that provides high tensile strength.</title>
        <authorList>
            <person name="Kono N."/>
            <person name="Nakamura H."/>
            <person name="Ohtoshi R."/>
            <person name="Tomita M."/>
            <person name="Numata K."/>
            <person name="Arakawa K."/>
        </authorList>
    </citation>
    <scope>NUCLEOTIDE SEQUENCE [LARGE SCALE GENOMIC DNA]</scope>
</reference>
<organism evidence="1 2">
    <name type="scientific">Eumeta variegata</name>
    <name type="common">Bagworm moth</name>
    <name type="synonym">Eumeta japonica</name>
    <dbReference type="NCBI Taxonomy" id="151549"/>
    <lineage>
        <taxon>Eukaryota</taxon>
        <taxon>Metazoa</taxon>
        <taxon>Ecdysozoa</taxon>
        <taxon>Arthropoda</taxon>
        <taxon>Hexapoda</taxon>
        <taxon>Insecta</taxon>
        <taxon>Pterygota</taxon>
        <taxon>Neoptera</taxon>
        <taxon>Endopterygota</taxon>
        <taxon>Lepidoptera</taxon>
        <taxon>Glossata</taxon>
        <taxon>Ditrysia</taxon>
        <taxon>Tineoidea</taxon>
        <taxon>Psychidae</taxon>
        <taxon>Oiketicinae</taxon>
        <taxon>Eumeta</taxon>
    </lineage>
</organism>
<comment type="caution">
    <text evidence="1">The sequence shown here is derived from an EMBL/GenBank/DDBJ whole genome shotgun (WGS) entry which is preliminary data.</text>
</comment>
<name>A0A4C1TVP8_EUMVA</name>
<dbReference type="OrthoDB" id="7479487at2759"/>
<gene>
    <name evidence="1" type="ORF">EVAR_12867_1</name>
</gene>